<dbReference type="EMBL" id="CM037618">
    <property type="protein sequence ID" value="KAH7998954.1"/>
    <property type="molecule type" value="Genomic_DNA"/>
</dbReference>
<keyword evidence="2" id="KW-1185">Reference proteome</keyword>
<accession>A0ACB8F258</accession>
<organism evidence="1 2">
    <name type="scientific">Sphaerodactylus townsendi</name>
    <dbReference type="NCBI Taxonomy" id="933632"/>
    <lineage>
        <taxon>Eukaryota</taxon>
        <taxon>Metazoa</taxon>
        <taxon>Chordata</taxon>
        <taxon>Craniata</taxon>
        <taxon>Vertebrata</taxon>
        <taxon>Euteleostomi</taxon>
        <taxon>Lepidosauria</taxon>
        <taxon>Squamata</taxon>
        <taxon>Bifurcata</taxon>
        <taxon>Gekkota</taxon>
        <taxon>Sphaerodactylidae</taxon>
        <taxon>Sphaerodactylus</taxon>
    </lineage>
</organism>
<gene>
    <name evidence="1" type="ORF">K3G42_003139</name>
</gene>
<evidence type="ECO:0000313" key="1">
    <source>
        <dbReference type="EMBL" id="KAH7998954.1"/>
    </source>
</evidence>
<evidence type="ECO:0000313" key="2">
    <source>
        <dbReference type="Proteomes" id="UP000827872"/>
    </source>
</evidence>
<sequence length="145" mass="15620">MAEGRPVLLLKNEVPVHLLSATNQSQKQAAVQQQIPTKLATFTKGSKGTKPGKASQRTDSSASVDLRQLFNPRLAGKDESGSRSRQSSSPVFPHSQNAAFLPDLPGSAESRPEALLPPAHLFKPNVVHSLPPAQDDATKEDIIYF</sequence>
<proteinExistence type="predicted"/>
<name>A0ACB8F258_9SAUR</name>
<comment type="caution">
    <text evidence="1">The sequence shown here is derived from an EMBL/GenBank/DDBJ whole genome shotgun (WGS) entry which is preliminary data.</text>
</comment>
<dbReference type="Proteomes" id="UP000827872">
    <property type="component" value="Linkage Group LG05"/>
</dbReference>
<reference evidence="1" key="1">
    <citation type="submission" date="2021-08" db="EMBL/GenBank/DDBJ databases">
        <title>The first chromosome-level gecko genome reveals the dynamic sex chromosomes of Neotropical dwarf geckos (Sphaerodactylidae: Sphaerodactylus).</title>
        <authorList>
            <person name="Pinto B.J."/>
            <person name="Keating S.E."/>
            <person name="Gamble T."/>
        </authorList>
    </citation>
    <scope>NUCLEOTIDE SEQUENCE</scope>
    <source>
        <strain evidence="1">TG3544</strain>
    </source>
</reference>
<protein>
    <submittedName>
        <fullName evidence="1">Uncharacterized protein</fullName>
    </submittedName>
</protein>